<gene>
    <name evidence="1" type="ORF">CRG98_020448</name>
</gene>
<dbReference type="AlphaFoldDB" id="A0A2I0JTI5"/>
<dbReference type="STRING" id="22663.A0A2I0JTI5"/>
<dbReference type="Pfam" id="PF04720">
    <property type="entry name" value="PDDEXK_6"/>
    <property type="match status" value="1"/>
</dbReference>
<proteinExistence type="predicted"/>
<organism evidence="1 2">
    <name type="scientific">Punica granatum</name>
    <name type="common">Pomegranate</name>
    <dbReference type="NCBI Taxonomy" id="22663"/>
    <lineage>
        <taxon>Eukaryota</taxon>
        <taxon>Viridiplantae</taxon>
        <taxon>Streptophyta</taxon>
        <taxon>Embryophyta</taxon>
        <taxon>Tracheophyta</taxon>
        <taxon>Spermatophyta</taxon>
        <taxon>Magnoliopsida</taxon>
        <taxon>eudicotyledons</taxon>
        <taxon>Gunneridae</taxon>
        <taxon>Pentapetalae</taxon>
        <taxon>rosids</taxon>
        <taxon>malvids</taxon>
        <taxon>Myrtales</taxon>
        <taxon>Lythraceae</taxon>
        <taxon>Punica</taxon>
    </lineage>
</organism>
<accession>A0A2I0JTI5</accession>
<dbReference type="OrthoDB" id="548115at2759"/>
<dbReference type="PANTHER" id="PTHR31579:SF84">
    <property type="entry name" value="F21O3.6 PROTEIN"/>
    <property type="match status" value="1"/>
</dbReference>
<reference evidence="1 2" key="1">
    <citation type="submission" date="2017-11" db="EMBL/GenBank/DDBJ databases">
        <title>De-novo sequencing of pomegranate (Punica granatum L.) genome.</title>
        <authorList>
            <person name="Akparov Z."/>
            <person name="Amiraslanov A."/>
            <person name="Hajiyeva S."/>
            <person name="Abbasov M."/>
            <person name="Kaur K."/>
            <person name="Hamwieh A."/>
            <person name="Solovyev V."/>
            <person name="Salamov A."/>
            <person name="Braich B."/>
            <person name="Kosarev P."/>
            <person name="Mahmoud A."/>
            <person name="Hajiyev E."/>
            <person name="Babayeva S."/>
            <person name="Izzatullayeva V."/>
            <person name="Mammadov A."/>
            <person name="Mammadov A."/>
            <person name="Sharifova S."/>
            <person name="Ojaghi J."/>
            <person name="Eynullazada K."/>
            <person name="Bayramov B."/>
            <person name="Abdulazimova A."/>
            <person name="Shahmuradov I."/>
        </authorList>
    </citation>
    <scope>NUCLEOTIDE SEQUENCE [LARGE SCALE GENOMIC DNA]</scope>
    <source>
        <strain evidence="2">cv. AG2017</strain>
        <tissue evidence="1">Leaf</tissue>
    </source>
</reference>
<name>A0A2I0JTI5_PUNGR</name>
<dbReference type="PANTHER" id="PTHR31579">
    <property type="entry name" value="OS03G0796600 PROTEIN"/>
    <property type="match status" value="1"/>
</dbReference>
<dbReference type="InterPro" id="IPR006502">
    <property type="entry name" value="PDDEXK-like"/>
</dbReference>
<dbReference type="NCBIfam" id="TIGR01615">
    <property type="entry name" value="A_thal_3542"/>
    <property type="match status" value="1"/>
</dbReference>
<sequence length="287" mass="31715">MAGFIRTKRVTGPIHDRVRARLIGHISSASSGSEADQSPCLSELVYGFLEEDVDGEPETTRGYLSDSDRAGSPPDSTDAIEKVLEQWAKAVSLDSYRNLLQDHILEAMKVFPSGMMLSGAALLRQRVVVFLQKSGHNAAVCKTRWESSGSLTAGNYEFIDVVMPGLGGESRYLIDLDFASQFEIARPTSQYSRLLQTLPRVFIGQGDVLKAIVKEMSRAAKRSLKSRGLSVPPWRKSRYMQNKWLSPYHQTVNPVPATVPVNANIAVPCCWVGFDDAVDGRLVLRTR</sequence>
<protein>
    <submittedName>
        <fullName evidence="1">Uncharacterized protein</fullName>
    </submittedName>
</protein>
<dbReference type="EMBL" id="PGOL01001318">
    <property type="protein sequence ID" value="PKI59183.1"/>
    <property type="molecule type" value="Genomic_DNA"/>
</dbReference>
<comment type="caution">
    <text evidence="1">The sequence shown here is derived from an EMBL/GenBank/DDBJ whole genome shotgun (WGS) entry which is preliminary data.</text>
</comment>
<keyword evidence="2" id="KW-1185">Reference proteome</keyword>
<evidence type="ECO:0000313" key="2">
    <source>
        <dbReference type="Proteomes" id="UP000233551"/>
    </source>
</evidence>
<dbReference type="GeneID" id="116214612"/>
<evidence type="ECO:0000313" key="1">
    <source>
        <dbReference type="EMBL" id="PKI59183.1"/>
    </source>
</evidence>
<dbReference type="Proteomes" id="UP000233551">
    <property type="component" value="Unassembled WGS sequence"/>
</dbReference>